<dbReference type="PANTHER" id="PTHR13243:SF1">
    <property type="entry name" value="NUCLEOLAR PROTEIN 16"/>
    <property type="match status" value="1"/>
</dbReference>
<dbReference type="GO" id="GO:0030687">
    <property type="term" value="C:preribosome, large subunit precursor"/>
    <property type="evidence" value="ECO:0007669"/>
    <property type="project" value="EnsemblFungi"/>
</dbReference>
<keyword evidence="8" id="KW-1185">Reference proteome</keyword>
<sequence>MARSSVRKNTRRTKNKQRNINIHSNPIIAANWDKSLTLQQNYKRLGLRAKLGSLAGGVEQSVESLTEIREKRDKNEQETNEVEDTDDPAKIPVGQAKIIRDETTNEVIKVIYGEKKAEDKLATAEESEVVKQLQEYGKKHSQIKKVRHQSSREDEWLRSLYEKYGDDYEKM</sequence>
<dbReference type="EMBL" id="GL996501">
    <property type="protein sequence ID" value="EGW32810.1"/>
    <property type="molecule type" value="Genomic_DNA"/>
</dbReference>
<evidence type="ECO:0000256" key="2">
    <source>
        <dbReference type="ARBA" id="ARBA00004604"/>
    </source>
</evidence>
<evidence type="ECO:0000256" key="5">
    <source>
        <dbReference type="ARBA" id="ARBA00023242"/>
    </source>
</evidence>
<protein>
    <recommendedName>
        <fullName evidence="4">Nucleolar protein 16</fullName>
    </recommendedName>
</protein>
<evidence type="ECO:0000256" key="1">
    <source>
        <dbReference type="ARBA" id="ARBA00002889"/>
    </source>
</evidence>
<feature type="compositionally biased region" description="Basic residues" evidence="6">
    <location>
        <begin position="1"/>
        <end position="17"/>
    </location>
</feature>
<dbReference type="GO" id="GO:0042273">
    <property type="term" value="P:ribosomal large subunit biogenesis"/>
    <property type="evidence" value="ECO:0007669"/>
    <property type="project" value="EnsemblFungi"/>
</dbReference>
<dbReference type="GeneID" id="18873247"/>
<dbReference type="InParanoid" id="G3AMF8"/>
<gene>
    <name evidence="7" type="ORF">SPAPADRAFT_60155</name>
</gene>
<feature type="compositionally biased region" description="Basic and acidic residues" evidence="6">
    <location>
        <begin position="66"/>
        <end position="77"/>
    </location>
</feature>
<reference evidence="7 8" key="1">
    <citation type="journal article" date="2011" name="Proc. Natl. Acad. Sci. U.S.A.">
        <title>Comparative genomics of xylose-fermenting fungi for enhanced biofuel production.</title>
        <authorList>
            <person name="Wohlbach D.J."/>
            <person name="Kuo A."/>
            <person name="Sato T.K."/>
            <person name="Potts K.M."/>
            <person name="Salamov A.A."/>
            <person name="LaButti K.M."/>
            <person name="Sun H."/>
            <person name="Clum A."/>
            <person name="Pangilinan J.L."/>
            <person name="Lindquist E.A."/>
            <person name="Lucas S."/>
            <person name="Lapidus A."/>
            <person name="Jin M."/>
            <person name="Gunawan C."/>
            <person name="Balan V."/>
            <person name="Dale B.E."/>
            <person name="Jeffries T.W."/>
            <person name="Zinkel R."/>
            <person name="Barry K.W."/>
            <person name="Grigoriev I.V."/>
            <person name="Gasch A.P."/>
        </authorList>
    </citation>
    <scope>NUCLEOTIDE SEQUENCE [LARGE SCALE GENOMIC DNA]</scope>
    <source>
        <strain evidence="8">NRRL Y-27907 / 11-Y1</strain>
    </source>
</reference>
<evidence type="ECO:0000256" key="4">
    <source>
        <dbReference type="ARBA" id="ARBA00015522"/>
    </source>
</evidence>
<dbReference type="RefSeq" id="XP_007374325.1">
    <property type="nucleotide sequence ID" value="XM_007374263.1"/>
</dbReference>
<keyword evidence="5" id="KW-0539">Nucleus</keyword>
<dbReference type="InterPro" id="IPR019002">
    <property type="entry name" value="Ribosome_biogenesis_Nop16"/>
</dbReference>
<feature type="region of interest" description="Disordered" evidence="6">
    <location>
        <begin position="65"/>
        <end position="88"/>
    </location>
</feature>
<dbReference type="Proteomes" id="UP000000709">
    <property type="component" value="Unassembled WGS sequence"/>
</dbReference>
<dbReference type="AlphaFoldDB" id="G3AMF8"/>
<evidence type="ECO:0000313" key="8">
    <source>
        <dbReference type="Proteomes" id="UP000000709"/>
    </source>
</evidence>
<evidence type="ECO:0000313" key="7">
    <source>
        <dbReference type="EMBL" id="EGW32810.1"/>
    </source>
</evidence>
<dbReference type="KEGG" id="spaa:SPAPADRAFT_60155"/>
<comment type="subcellular location">
    <subcellularLocation>
        <location evidence="2">Nucleus</location>
        <location evidence="2">Nucleolus</location>
    </subcellularLocation>
</comment>
<dbReference type="HOGENOM" id="CLU_078857_0_0_1"/>
<dbReference type="Pfam" id="PF09420">
    <property type="entry name" value="Nop16"/>
    <property type="match status" value="1"/>
</dbReference>
<proteinExistence type="inferred from homology"/>
<dbReference type="PANTHER" id="PTHR13243">
    <property type="entry name" value="HSPC111 PROTEIN-RELATED"/>
    <property type="match status" value="1"/>
</dbReference>
<feature type="non-terminal residue" evidence="7">
    <location>
        <position position="171"/>
    </location>
</feature>
<evidence type="ECO:0000256" key="6">
    <source>
        <dbReference type="SAM" id="MobiDB-lite"/>
    </source>
</evidence>
<organism evidence="8">
    <name type="scientific">Spathaspora passalidarum (strain NRRL Y-27907 / 11-Y1)</name>
    <dbReference type="NCBI Taxonomy" id="619300"/>
    <lineage>
        <taxon>Eukaryota</taxon>
        <taxon>Fungi</taxon>
        <taxon>Dikarya</taxon>
        <taxon>Ascomycota</taxon>
        <taxon>Saccharomycotina</taxon>
        <taxon>Pichiomycetes</taxon>
        <taxon>Debaryomycetaceae</taxon>
        <taxon>Spathaspora</taxon>
    </lineage>
</organism>
<dbReference type="eggNOG" id="KOG4771">
    <property type="taxonomic scope" value="Eukaryota"/>
</dbReference>
<name>G3AMF8_SPAPN</name>
<accession>G3AMF8</accession>
<comment type="similarity">
    <text evidence="3">Belongs to the NOP16 family.</text>
</comment>
<dbReference type="FunCoup" id="G3AMF8">
    <property type="interactions" value="310"/>
</dbReference>
<feature type="region of interest" description="Disordered" evidence="6">
    <location>
        <begin position="1"/>
        <end position="20"/>
    </location>
</feature>
<evidence type="ECO:0000256" key="3">
    <source>
        <dbReference type="ARBA" id="ARBA00008479"/>
    </source>
</evidence>
<dbReference type="GO" id="GO:0005730">
    <property type="term" value="C:nucleolus"/>
    <property type="evidence" value="ECO:0007669"/>
    <property type="project" value="UniProtKB-SubCell"/>
</dbReference>
<dbReference type="OrthoDB" id="285729at2759"/>
<dbReference type="STRING" id="619300.G3AMF8"/>
<comment type="function">
    <text evidence="1">Involved in the biogenesis of the 60S ribosomal subunit.</text>
</comment>
<dbReference type="OMA" id="MQQTEAD"/>